<dbReference type="eggNOG" id="ENOG502R6EB">
    <property type="taxonomic scope" value="Eukaryota"/>
</dbReference>
<dbReference type="GeneID" id="8585417"/>
<name>A8XN75_CAEBR</name>
<reference evidence="3 4" key="2">
    <citation type="journal article" date="2011" name="PLoS Genet.">
        <title>Caenorhabditis briggsae recombinant inbred line genotypes reveal inter-strain incompatibility and the evolution of recombination.</title>
        <authorList>
            <person name="Ross J.A."/>
            <person name="Koboldt D.C."/>
            <person name="Staisch J.E."/>
            <person name="Chamberlin H.M."/>
            <person name="Gupta B.P."/>
            <person name="Miller R.D."/>
            <person name="Baird S.E."/>
            <person name="Haag E.S."/>
        </authorList>
    </citation>
    <scope>NUCLEOTIDE SEQUENCE [LARGE SCALE GENOMIC DNA]</scope>
    <source>
        <strain evidence="3 4">AF16</strain>
    </source>
</reference>
<evidence type="ECO:0000256" key="1">
    <source>
        <dbReference type="SAM" id="MobiDB-lite"/>
    </source>
</evidence>
<protein>
    <submittedName>
        <fullName evidence="3">Protein CBG16049</fullName>
    </submittedName>
</protein>
<evidence type="ECO:0000256" key="2">
    <source>
        <dbReference type="SAM" id="Phobius"/>
    </source>
</evidence>
<sequence length="320" mass="35686">MSSRYTSSYTSRYGSGGDYGSSSYSSSRDRDTSSYRDRDYCSSSRYSSRPKYSSYASKYTTDLGKSTDSKQMLFFCQFLSSTFRFLILRLFWLSMILIWFVVPKWKTTPLLLQSPRTRSKSCLMMTPTTPTEEFVAAPREVLQESQISDFVEEEDDADKANEVEEVKLTLESQVESEQESEVENNDDEDEVRKAQELLASSTQIREDSPVASPVASPVKVSFAAETFGAQDNGNEAENRTPSPTVLNAKKLGGIPWPPKASGDVKKEGGDVEVLPKKRVSDLIARFNTGISDESKKTDDSYKNEYGAGSNVGKVSTHNFA</sequence>
<accession>A8XN75</accession>
<dbReference type="STRING" id="6238.A8XN75"/>
<gene>
    <name evidence="3 5" type="ORF">CBG16049</name>
    <name evidence="3" type="ORF">CBG_16049</name>
</gene>
<dbReference type="InParanoid" id="A8XN75"/>
<feature type="region of interest" description="Disordered" evidence="1">
    <location>
        <begin position="290"/>
        <end position="320"/>
    </location>
</feature>
<dbReference type="KEGG" id="cbr:CBG_16049"/>
<proteinExistence type="predicted"/>
<keyword evidence="4" id="KW-1185">Reference proteome</keyword>
<feature type="compositionally biased region" description="Acidic residues" evidence="1">
    <location>
        <begin position="174"/>
        <end position="189"/>
    </location>
</feature>
<feature type="compositionally biased region" description="Low complexity" evidence="1">
    <location>
        <begin position="1"/>
        <end position="13"/>
    </location>
</feature>
<dbReference type="EMBL" id="HE600961">
    <property type="protein sequence ID" value="CAP34305.2"/>
    <property type="molecule type" value="Genomic_DNA"/>
</dbReference>
<dbReference type="HOGENOM" id="CLU_087089_0_0_1"/>
<feature type="region of interest" description="Disordered" evidence="1">
    <location>
        <begin position="169"/>
        <end position="191"/>
    </location>
</feature>
<feature type="compositionally biased region" description="Basic and acidic residues" evidence="1">
    <location>
        <begin position="27"/>
        <end position="40"/>
    </location>
</feature>
<organism evidence="3 4">
    <name type="scientific">Caenorhabditis briggsae</name>
    <dbReference type="NCBI Taxonomy" id="6238"/>
    <lineage>
        <taxon>Eukaryota</taxon>
        <taxon>Metazoa</taxon>
        <taxon>Ecdysozoa</taxon>
        <taxon>Nematoda</taxon>
        <taxon>Chromadorea</taxon>
        <taxon>Rhabditida</taxon>
        <taxon>Rhabditina</taxon>
        <taxon>Rhabditomorpha</taxon>
        <taxon>Rhabditoidea</taxon>
        <taxon>Rhabditidae</taxon>
        <taxon>Peloderinae</taxon>
        <taxon>Caenorhabditis</taxon>
    </lineage>
</organism>
<dbReference type="RefSeq" id="XP_045095928.1">
    <property type="nucleotide sequence ID" value="XM_045238896.1"/>
</dbReference>
<feature type="compositionally biased region" description="Polar residues" evidence="1">
    <location>
        <begin position="229"/>
        <end position="245"/>
    </location>
</feature>
<feature type="region of interest" description="Disordered" evidence="1">
    <location>
        <begin position="1"/>
        <end position="51"/>
    </location>
</feature>
<evidence type="ECO:0000313" key="5">
    <source>
        <dbReference type="WormBase" id="CBG16049a"/>
    </source>
</evidence>
<feature type="compositionally biased region" description="Low complexity" evidence="1">
    <location>
        <begin position="41"/>
        <end position="51"/>
    </location>
</feature>
<reference evidence="3 4" key="1">
    <citation type="journal article" date="2003" name="PLoS Biol.">
        <title>The genome sequence of Caenorhabditis briggsae: a platform for comparative genomics.</title>
        <authorList>
            <person name="Stein L.D."/>
            <person name="Bao Z."/>
            <person name="Blasiar D."/>
            <person name="Blumenthal T."/>
            <person name="Brent M.R."/>
            <person name="Chen N."/>
            <person name="Chinwalla A."/>
            <person name="Clarke L."/>
            <person name="Clee C."/>
            <person name="Coghlan A."/>
            <person name="Coulson A."/>
            <person name="D'Eustachio P."/>
            <person name="Fitch D.H."/>
            <person name="Fulton L.A."/>
            <person name="Fulton R.E."/>
            <person name="Griffiths-Jones S."/>
            <person name="Harris T.W."/>
            <person name="Hillier L.W."/>
            <person name="Kamath R."/>
            <person name="Kuwabara P.E."/>
            <person name="Mardis E.R."/>
            <person name="Marra M.A."/>
            <person name="Miner T.L."/>
            <person name="Minx P."/>
            <person name="Mullikin J.C."/>
            <person name="Plumb R.W."/>
            <person name="Rogers J."/>
            <person name="Schein J.E."/>
            <person name="Sohrmann M."/>
            <person name="Spieth J."/>
            <person name="Stajich J.E."/>
            <person name="Wei C."/>
            <person name="Willey D."/>
            <person name="Wilson R.K."/>
            <person name="Durbin R."/>
            <person name="Waterston R.H."/>
        </authorList>
    </citation>
    <scope>NUCLEOTIDE SEQUENCE [LARGE SCALE GENOMIC DNA]</scope>
    <source>
        <strain evidence="3 4">AF16</strain>
    </source>
</reference>
<feature type="compositionally biased region" description="Basic and acidic residues" evidence="1">
    <location>
        <begin position="292"/>
        <end position="302"/>
    </location>
</feature>
<keyword evidence="2" id="KW-1133">Transmembrane helix</keyword>
<dbReference type="OMA" id="KVSTHNF"/>
<dbReference type="CTD" id="8585417"/>
<feature type="transmembrane region" description="Helical" evidence="2">
    <location>
        <begin position="82"/>
        <end position="102"/>
    </location>
</feature>
<dbReference type="WormBase" id="CBG16049a">
    <property type="protein sequence ID" value="CBP46829"/>
    <property type="gene ID" value="WBGene00036122"/>
</dbReference>
<dbReference type="Proteomes" id="UP000008549">
    <property type="component" value="Unassembled WGS sequence"/>
</dbReference>
<feature type="region of interest" description="Disordered" evidence="1">
    <location>
        <begin position="228"/>
        <end position="269"/>
    </location>
</feature>
<evidence type="ECO:0000313" key="3">
    <source>
        <dbReference type="EMBL" id="CAP34305.2"/>
    </source>
</evidence>
<keyword evidence="2" id="KW-0812">Transmembrane</keyword>
<keyword evidence="2" id="KW-0472">Membrane</keyword>
<dbReference type="AlphaFoldDB" id="A8XN75"/>
<evidence type="ECO:0000313" key="4">
    <source>
        <dbReference type="Proteomes" id="UP000008549"/>
    </source>
</evidence>
<dbReference type="FunCoup" id="A8XN75">
    <property type="interactions" value="287"/>
</dbReference>